<feature type="compositionally biased region" description="Low complexity" evidence="1">
    <location>
        <begin position="26"/>
        <end position="40"/>
    </location>
</feature>
<dbReference type="AlphaFoldDB" id="A0A0F8X8P3"/>
<protein>
    <submittedName>
        <fullName evidence="2">Uncharacterized protein</fullName>
    </submittedName>
</protein>
<name>A0A0F8X8P3_9ZZZZ</name>
<dbReference type="EMBL" id="LAZR01064538">
    <property type="protein sequence ID" value="KKK57330.1"/>
    <property type="molecule type" value="Genomic_DNA"/>
</dbReference>
<reference evidence="2" key="1">
    <citation type="journal article" date="2015" name="Nature">
        <title>Complex archaea that bridge the gap between prokaryotes and eukaryotes.</title>
        <authorList>
            <person name="Spang A."/>
            <person name="Saw J.H."/>
            <person name="Jorgensen S.L."/>
            <person name="Zaremba-Niedzwiedzka K."/>
            <person name="Martijn J."/>
            <person name="Lind A.E."/>
            <person name="van Eijk R."/>
            <person name="Schleper C."/>
            <person name="Guy L."/>
            <person name="Ettema T.J."/>
        </authorList>
    </citation>
    <scope>NUCLEOTIDE SEQUENCE</scope>
</reference>
<evidence type="ECO:0000256" key="1">
    <source>
        <dbReference type="SAM" id="MobiDB-lite"/>
    </source>
</evidence>
<feature type="region of interest" description="Disordered" evidence="1">
    <location>
        <begin position="1"/>
        <end position="82"/>
    </location>
</feature>
<feature type="non-terminal residue" evidence="2">
    <location>
        <position position="1"/>
    </location>
</feature>
<accession>A0A0F8X8P3</accession>
<evidence type="ECO:0000313" key="2">
    <source>
        <dbReference type="EMBL" id="KKK57330.1"/>
    </source>
</evidence>
<sequence>ATERENHSIGEPSPPDQWFVKFPAAGGSPVIPSIPSPLGIAPGGGGGSDWPPIVPPPDDPDDPDDPIIPPPDDPNDPGGDTITIDNNVTEGFATKLSRLLVTNKIDLQPNSIYRFHVIINRVKNSDANKVLKVRINPSLAALRPSFDGTISTSGIQFPIEWEFDTTGIAAADLREVRFRIDMFEENIDVADAAAAYVSDINILGKIRELPINTIYRYDGEIWDNAITQVSSDGGIVSGSPHSLVESYEVNSVAQRLYCISDGNIYVWGLDVNDPYGGTTASRIVVSW</sequence>
<proteinExistence type="predicted"/>
<comment type="caution">
    <text evidence="2">The sequence shown here is derived from an EMBL/GenBank/DDBJ whole genome shotgun (WGS) entry which is preliminary data.</text>
</comment>
<gene>
    <name evidence="2" type="ORF">LCGC14_3055540</name>
</gene>
<organism evidence="2">
    <name type="scientific">marine sediment metagenome</name>
    <dbReference type="NCBI Taxonomy" id="412755"/>
    <lineage>
        <taxon>unclassified sequences</taxon>
        <taxon>metagenomes</taxon>
        <taxon>ecological metagenomes</taxon>
    </lineage>
</organism>